<dbReference type="STRING" id="759620.WS105_0025"/>
<name>A0A088GIX0_9LACO</name>
<dbReference type="Proteomes" id="UP000029079">
    <property type="component" value="Chromosome"/>
</dbReference>
<organism evidence="2 3">
    <name type="scientific">Weissella ceti</name>
    <dbReference type="NCBI Taxonomy" id="759620"/>
    <lineage>
        <taxon>Bacteria</taxon>
        <taxon>Bacillati</taxon>
        <taxon>Bacillota</taxon>
        <taxon>Bacilli</taxon>
        <taxon>Lactobacillales</taxon>
        <taxon>Lactobacillaceae</taxon>
        <taxon>Weissella</taxon>
    </lineage>
</organism>
<protein>
    <recommendedName>
        <fullName evidence="1">Putative zinc ribbon domain-containing protein</fullName>
    </recommendedName>
</protein>
<dbReference type="KEGG" id="wci:WS105_0025"/>
<evidence type="ECO:0000313" key="3">
    <source>
        <dbReference type="Proteomes" id="UP000029079"/>
    </source>
</evidence>
<accession>A0A088GIX0</accession>
<evidence type="ECO:0000313" key="2">
    <source>
        <dbReference type="EMBL" id="AIM62276.1"/>
    </source>
</evidence>
<feature type="domain" description="Putative zinc ribbon" evidence="1">
    <location>
        <begin position="7"/>
        <end position="64"/>
    </location>
</feature>
<proteinExistence type="predicted"/>
<dbReference type="InterPro" id="IPR025868">
    <property type="entry name" value="Zn_ribbon_dom_put"/>
</dbReference>
<evidence type="ECO:0000259" key="1">
    <source>
        <dbReference type="Pfam" id="PF12674"/>
    </source>
</evidence>
<reference evidence="3" key="2">
    <citation type="submission" date="2014-08" db="EMBL/GenBank/DDBJ databases">
        <title>Complete genome of Weissella ceti strain WS74 isolated from diseased rainbow trout in Brazil.</title>
        <authorList>
            <person name="Figueiredo H.C.P."/>
            <person name="Leal C.A.G."/>
            <person name="Pereira F.L."/>
            <person name="Soares S.C."/>
            <person name="Dorella F.A."/>
            <person name="Carvalho A.F."/>
            <person name="Azevedo V.A.C."/>
        </authorList>
    </citation>
    <scope>NUCLEOTIDE SEQUENCE [LARGE SCALE GENOMIC DNA]</scope>
    <source>
        <strain evidence="3">WS74</strain>
    </source>
</reference>
<dbReference type="Pfam" id="PF12674">
    <property type="entry name" value="Zn_ribbon_2"/>
    <property type="match status" value="1"/>
</dbReference>
<dbReference type="AlphaFoldDB" id="A0A088GIX0"/>
<sequence>MMKLKKYCQSCGIKLTAENAGTNADGSESHLYCGVCFVKGRYTQPYLTYRDMVKRGYVSFKEQNLPWCVVLHVLLHSQYFCVLWPVA</sequence>
<keyword evidence="3" id="KW-1185">Reference proteome</keyword>
<dbReference type="KEGG" id="wct:WS74_0024"/>
<gene>
    <name evidence="2" type="ORF">WS74_0024</name>
</gene>
<dbReference type="EMBL" id="CP009223">
    <property type="protein sequence ID" value="AIM62276.1"/>
    <property type="molecule type" value="Genomic_DNA"/>
</dbReference>
<reference evidence="2 3" key="1">
    <citation type="journal article" date="2014" name="Genome Announc.">
        <title>Complete Genome Sequences of Fish Pathogenic Weissella ceti Strains WS74 and WS105.</title>
        <authorList>
            <person name="Figueiredo H.C."/>
            <person name="Leal C.A."/>
            <person name="Dorella F.A."/>
            <person name="Carvalho A.F."/>
            <person name="Soares S.C."/>
            <person name="Pereira F.L."/>
            <person name="Azevedo V.A."/>
        </authorList>
    </citation>
    <scope>NUCLEOTIDE SEQUENCE [LARGE SCALE GENOMIC DNA]</scope>
    <source>
        <strain evidence="2 3">WS74</strain>
    </source>
</reference>